<evidence type="ECO:0000256" key="1">
    <source>
        <dbReference type="SAM" id="Phobius"/>
    </source>
</evidence>
<dbReference type="InterPro" id="IPR052173">
    <property type="entry name" value="Beta-lactam_resp_regulator"/>
</dbReference>
<dbReference type="KEGG" id="ppsc:EHS13_07115"/>
<organism evidence="3 4">
    <name type="scientific">Paenibacillus psychroresistens</name>
    <dbReference type="NCBI Taxonomy" id="1778678"/>
    <lineage>
        <taxon>Bacteria</taxon>
        <taxon>Bacillati</taxon>
        <taxon>Bacillota</taxon>
        <taxon>Bacilli</taxon>
        <taxon>Bacillales</taxon>
        <taxon>Paenibacillaceae</taxon>
        <taxon>Paenibacillus</taxon>
    </lineage>
</organism>
<feature type="domain" description="Peptidase M56" evidence="2">
    <location>
        <begin position="62"/>
        <end position="247"/>
    </location>
</feature>
<evidence type="ECO:0000313" key="3">
    <source>
        <dbReference type="EMBL" id="QGQ94673.1"/>
    </source>
</evidence>
<dbReference type="AlphaFoldDB" id="A0A6B8RGL5"/>
<keyword evidence="4" id="KW-1185">Reference proteome</keyword>
<name>A0A6B8RGL5_9BACL</name>
<dbReference type="InterPro" id="IPR008756">
    <property type="entry name" value="Peptidase_M56"/>
</dbReference>
<dbReference type="EMBL" id="CP034235">
    <property type="protein sequence ID" value="QGQ94673.1"/>
    <property type="molecule type" value="Genomic_DNA"/>
</dbReference>
<feature type="transmembrane region" description="Helical" evidence="1">
    <location>
        <begin position="9"/>
        <end position="29"/>
    </location>
</feature>
<dbReference type="PANTHER" id="PTHR34978:SF3">
    <property type="entry name" value="SLR0241 PROTEIN"/>
    <property type="match status" value="1"/>
</dbReference>
<dbReference type="RefSeq" id="WP_155699679.1">
    <property type="nucleotide sequence ID" value="NZ_CP034235.1"/>
</dbReference>
<proteinExistence type="predicted"/>
<dbReference type="CDD" id="cd07326">
    <property type="entry name" value="M56_BlaR1_MecR1_like"/>
    <property type="match status" value="1"/>
</dbReference>
<dbReference type="Proteomes" id="UP000426246">
    <property type="component" value="Chromosome"/>
</dbReference>
<dbReference type="OrthoDB" id="2448482at2"/>
<gene>
    <name evidence="3" type="ORF">EHS13_07115</name>
</gene>
<keyword evidence="1" id="KW-0812">Transmembrane</keyword>
<feature type="transmembrane region" description="Helical" evidence="1">
    <location>
        <begin position="170"/>
        <end position="190"/>
    </location>
</feature>
<evidence type="ECO:0000313" key="4">
    <source>
        <dbReference type="Proteomes" id="UP000426246"/>
    </source>
</evidence>
<keyword evidence="1" id="KW-1133">Transmembrane helix</keyword>
<feature type="transmembrane region" description="Helical" evidence="1">
    <location>
        <begin position="262"/>
        <end position="281"/>
    </location>
</feature>
<evidence type="ECO:0000259" key="2">
    <source>
        <dbReference type="Pfam" id="PF05569"/>
    </source>
</evidence>
<dbReference type="PANTHER" id="PTHR34978">
    <property type="entry name" value="POSSIBLE SENSOR-TRANSDUCER PROTEIN BLAR"/>
    <property type="match status" value="1"/>
</dbReference>
<accession>A0A6B8RGL5</accession>
<protein>
    <submittedName>
        <fullName evidence="3">M56 family peptidase</fullName>
    </submittedName>
</protein>
<dbReference type="Gene3D" id="3.30.2010.10">
    <property type="entry name" value="Metalloproteases ('zincins'), catalytic domain"/>
    <property type="match status" value="1"/>
</dbReference>
<feature type="transmembrane region" description="Helical" evidence="1">
    <location>
        <begin position="58"/>
        <end position="77"/>
    </location>
</feature>
<dbReference type="Pfam" id="PF05569">
    <property type="entry name" value="Peptidase_M56"/>
    <property type="match status" value="1"/>
</dbReference>
<reference evidence="4" key="1">
    <citation type="submission" date="2018-11" db="EMBL/GenBank/DDBJ databases">
        <title>Complete genome sequence of Paenibacillus sp. ML311-T8.</title>
        <authorList>
            <person name="Nam Y.-D."/>
            <person name="Kang J."/>
            <person name="Chung W.-H."/>
            <person name="Park Y.S."/>
        </authorList>
    </citation>
    <scope>NUCLEOTIDE SEQUENCE [LARGE SCALE GENOMIC DNA]</scope>
    <source>
        <strain evidence="4">ML311-T8</strain>
    </source>
</reference>
<keyword evidence="1" id="KW-0472">Membrane</keyword>
<sequence length="282" mass="32909">MNVQLKSNLIFLSILLLCTLVLLNMGLYITHTLYGLQYTWGIFNCLLKITIEFSQLHFLFHIGSFILIIYTFLRVCIRIFKQITLTLKWNRYFNENEHSLSSKHIKAKYSHSNSEICVIEHPGFIALTIGIFKPRIILSTFVLTQFDEQEIEAIILHEQYHFKNYDPLKVFLVTLILDAINYIPIIKILVHHYKICKELMADQYAISKMNSSFGLSKALLKINRIKKNIPVSIGIGFTNSTMNFRIKQILEPENLVYFPFDYIKPLIKSFIIFALMSLVFIG</sequence>